<reference evidence="1 2" key="1">
    <citation type="submission" date="2018-06" db="EMBL/GenBank/DDBJ databases">
        <authorList>
            <consortium name="Pathogen Informatics"/>
            <person name="Doyle S."/>
        </authorList>
    </citation>
    <scope>NUCLEOTIDE SEQUENCE [LARGE SCALE GENOMIC DNA]</scope>
    <source>
        <strain evidence="1 2">NCTC11343</strain>
    </source>
</reference>
<name>A0A2X2LHX8_SPHMU</name>
<dbReference type="EMBL" id="UAUU01000011">
    <property type="protein sequence ID" value="SPZ92869.1"/>
    <property type="molecule type" value="Genomic_DNA"/>
</dbReference>
<dbReference type="AlphaFoldDB" id="A0A2X2LHX8"/>
<proteinExistence type="predicted"/>
<dbReference type="RefSeq" id="WP_112376061.1">
    <property type="nucleotide sequence ID" value="NZ_CP069793.1"/>
</dbReference>
<organism evidence="1 2">
    <name type="scientific">Sphingobacterium multivorum</name>
    <dbReference type="NCBI Taxonomy" id="28454"/>
    <lineage>
        <taxon>Bacteria</taxon>
        <taxon>Pseudomonadati</taxon>
        <taxon>Bacteroidota</taxon>
        <taxon>Sphingobacteriia</taxon>
        <taxon>Sphingobacteriales</taxon>
        <taxon>Sphingobacteriaceae</taxon>
        <taxon>Sphingobacterium</taxon>
    </lineage>
</organism>
<gene>
    <name evidence="1" type="ORF">NCTC11343_04822</name>
</gene>
<evidence type="ECO:0000313" key="2">
    <source>
        <dbReference type="Proteomes" id="UP000251241"/>
    </source>
</evidence>
<dbReference type="Proteomes" id="UP000251241">
    <property type="component" value="Unassembled WGS sequence"/>
</dbReference>
<accession>A0A2X2LHX8</accession>
<evidence type="ECO:0000313" key="1">
    <source>
        <dbReference type="EMBL" id="SPZ92869.1"/>
    </source>
</evidence>
<protein>
    <recommendedName>
        <fullName evidence="3">Universal stress protein family</fullName>
    </recommendedName>
</protein>
<evidence type="ECO:0008006" key="3">
    <source>
        <dbReference type="Google" id="ProtNLM"/>
    </source>
</evidence>
<sequence length="160" mass="18007">MAKTTRILIPSDFTVDSLHFVRQSIEESTADCIDIILVYGNKSSTSASELLGIGLEDQLETLQSDSFLKGCSVIYQRYKNRGLSIFADILGTDNSHYLQHYLRGQSVDEIIIPRDYTYKKKTRNFFNVANALRKVEGQICSTIIFKEQSSIGNRATGLVE</sequence>
<dbReference type="GeneID" id="97179710"/>